<dbReference type="AlphaFoldDB" id="A0A4U5M5V9"/>
<dbReference type="Proteomes" id="UP000298663">
    <property type="component" value="Unassembled WGS sequence"/>
</dbReference>
<proteinExistence type="predicted"/>
<sequence>MRSYVPRVANIWVLTRRSLAQGIQISLAVALGRRAVLVALHNFGIEDQKTNPKSSKFMAFPISILTLFERRFSRNNSTKKMEFGRDSKGNRI</sequence>
<protein>
    <submittedName>
        <fullName evidence="1">Uncharacterized protein</fullName>
    </submittedName>
</protein>
<keyword evidence="2" id="KW-1185">Reference proteome</keyword>
<reference evidence="1 2" key="1">
    <citation type="journal article" date="2015" name="Genome Biol.">
        <title>Comparative genomics of Steinernema reveals deeply conserved gene regulatory networks.</title>
        <authorList>
            <person name="Dillman A.R."/>
            <person name="Macchietto M."/>
            <person name="Porter C.F."/>
            <person name="Rogers A."/>
            <person name="Williams B."/>
            <person name="Antoshechkin I."/>
            <person name="Lee M.M."/>
            <person name="Goodwin Z."/>
            <person name="Lu X."/>
            <person name="Lewis E.E."/>
            <person name="Goodrich-Blair H."/>
            <person name="Stock S.P."/>
            <person name="Adams B.J."/>
            <person name="Sternberg P.W."/>
            <person name="Mortazavi A."/>
        </authorList>
    </citation>
    <scope>NUCLEOTIDE SEQUENCE [LARGE SCALE GENOMIC DNA]</scope>
    <source>
        <strain evidence="1 2">ALL</strain>
    </source>
</reference>
<reference evidence="1 2" key="2">
    <citation type="journal article" date="2019" name="G3 (Bethesda)">
        <title>Hybrid Assembly of the Genome of the Entomopathogenic Nematode Steinernema carpocapsae Identifies the X-Chromosome.</title>
        <authorList>
            <person name="Serra L."/>
            <person name="Macchietto M."/>
            <person name="Macias-Munoz A."/>
            <person name="McGill C.J."/>
            <person name="Rodriguez I.M."/>
            <person name="Rodriguez B."/>
            <person name="Murad R."/>
            <person name="Mortazavi A."/>
        </authorList>
    </citation>
    <scope>NUCLEOTIDE SEQUENCE [LARGE SCALE GENOMIC DNA]</scope>
    <source>
        <strain evidence="1 2">ALL</strain>
    </source>
</reference>
<organism evidence="1 2">
    <name type="scientific">Steinernema carpocapsae</name>
    <name type="common">Entomopathogenic nematode</name>
    <dbReference type="NCBI Taxonomy" id="34508"/>
    <lineage>
        <taxon>Eukaryota</taxon>
        <taxon>Metazoa</taxon>
        <taxon>Ecdysozoa</taxon>
        <taxon>Nematoda</taxon>
        <taxon>Chromadorea</taxon>
        <taxon>Rhabditida</taxon>
        <taxon>Tylenchina</taxon>
        <taxon>Panagrolaimomorpha</taxon>
        <taxon>Strongyloidoidea</taxon>
        <taxon>Steinernematidae</taxon>
        <taxon>Steinernema</taxon>
    </lineage>
</organism>
<evidence type="ECO:0000313" key="1">
    <source>
        <dbReference type="EMBL" id="TKR64240.1"/>
    </source>
</evidence>
<name>A0A4U5M5V9_STECR</name>
<comment type="caution">
    <text evidence="1">The sequence shown here is derived from an EMBL/GenBank/DDBJ whole genome shotgun (WGS) entry which is preliminary data.</text>
</comment>
<gene>
    <name evidence="1" type="ORF">L596_024810</name>
</gene>
<dbReference type="EMBL" id="AZBU02000009">
    <property type="protein sequence ID" value="TKR64240.1"/>
    <property type="molecule type" value="Genomic_DNA"/>
</dbReference>
<evidence type="ECO:0000313" key="2">
    <source>
        <dbReference type="Proteomes" id="UP000298663"/>
    </source>
</evidence>
<accession>A0A4U5M5V9</accession>